<dbReference type="SUPFAM" id="SSF51182">
    <property type="entry name" value="RmlC-like cupins"/>
    <property type="match status" value="1"/>
</dbReference>
<dbReference type="InterPro" id="IPR050177">
    <property type="entry name" value="Lipid_A_modif_metabolic_enz"/>
</dbReference>
<dbReference type="InterPro" id="IPR036291">
    <property type="entry name" value="NAD(P)-bd_dom_sf"/>
</dbReference>
<dbReference type="InterPro" id="IPR029303">
    <property type="entry name" value="CapF_C"/>
</dbReference>
<name>A0A1X1E7J8_9GAMM</name>
<dbReference type="Pfam" id="PF14667">
    <property type="entry name" value="Polysacc_synt_C"/>
    <property type="match status" value="1"/>
</dbReference>
<dbReference type="PANTHER" id="PTHR43245:SF55">
    <property type="entry name" value="NAD(P)-BINDING DOMAIN-CONTAINING PROTEIN"/>
    <property type="match status" value="1"/>
</dbReference>
<dbReference type="Proteomes" id="UP000238365">
    <property type="component" value="Chromosome"/>
</dbReference>
<dbReference type="NCBIfam" id="NF047837">
    <property type="entry name" value="UDPAcbARedWbcJ"/>
    <property type="match status" value="1"/>
</dbReference>
<evidence type="ECO:0000259" key="1">
    <source>
        <dbReference type="Pfam" id="PF01370"/>
    </source>
</evidence>
<feature type="domain" description="NAD-dependent epimerase/dehydratase" evidence="1">
    <location>
        <begin position="4"/>
        <end position="178"/>
    </location>
</feature>
<dbReference type="Gene3D" id="3.40.50.720">
    <property type="entry name" value="NAD(P)-binding Rossmann-like Domain"/>
    <property type="match status" value="1"/>
</dbReference>
<dbReference type="EMBL" id="CP026377">
    <property type="protein sequence ID" value="AUX93981.1"/>
    <property type="molecule type" value="Genomic_DNA"/>
</dbReference>
<dbReference type="AlphaFoldDB" id="A0A1X1E7J8"/>
<proteinExistence type="predicted"/>
<dbReference type="InterPro" id="IPR014710">
    <property type="entry name" value="RmlC-like_jellyroll"/>
</dbReference>
<dbReference type="SUPFAM" id="SSF51735">
    <property type="entry name" value="NAD(P)-binding Rossmann-fold domains"/>
    <property type="match status" value="1"/>
</dbReference>
<accession>A0A1X1E7J8</accession>
<protein>
    <submittedName>
        <fullName evidence="3">Capsular biosynthesis protein</fullName>
    </submittedName>
</protein>
<evidence type="ECO:0000259" key="2">
    <source>
        <dbReference type="Pfam" id="PF14667"/>
    </source>
</evidence>
<evidence type="ECO:0000313" key="4">
    <source>
        <dbReference type="Proteomes" id="UP000238365"/>
    </source>
</evidence>
<evidence type="ECO:0000313" key="3">
    <source>
        <dbReference type="EMBL" id="AUX93981.1"/>
    </source>
</evidence>
<dbReference type="OrthoDB" id="9801056at2"/>
<feature type="domain" description="Capsular polysaccharide assembling protein CapF C-terminal" evidence="2">
    <location>
        <begin position="255"/>
        <end position="364"/>
    </location>
</feature>
<gene>
    <name evidence="3" type="ORF">C2E15_13435</name>
</gene>
<dbReference type="RefSeq" id="WP_104957817.1">
    <property type="nucleotide sequence ID" value="NZ_CP026377.1"/>
</dbReference>
<dbReference type="Pfam" id="PF01370">
    <property type="entry name" value="Epimerase"/>
    <property type="match status" value="1"/>
</dbReference>
<dbReference type="InterPro" id="IPR001509">
    <property type="entry name" value="Epimerase_deHydtase"/>
</dbReference>
<organism evidence="3 4">
    <name type="scientific">Mixta gaviniae</name>
    <dbReference type="NCBI Taxonomy" id="665914"/>
    <lineage>
        <taxon>Bacteria</taxon>
        <taxon>Pseudomonadati</taxon>
        <taxon>Pseudomonadota</taxon>
        <taxon>Gammaproteobacteria</taxon>
        <taxon>Enterobacterales</taxon>
        <taxon>Erwiniaceae</taxon>
        <taxon>Mixta</taxon>
    </lineage>
</organism>
<sequence length="368" mass="41309">MKKVLVTGAGGFIGKNLLAALKERHIQVVTHLHSDAIELLEDKVKNVDFIYHLAGVNRPLENNEFVTSNIDFTQMLINCIAKVNRGVAVVYSSSIQAQQDNPYGLSKRKAEELLAQAEDAGLVKSYIYRLPGVFGKWCRPNYNSVVATFCHNIINQIPLRIDNPAHQLELVYIDDVVSEFIGHLDDAGSETGFKKIAVTYTVTLQELADKLQQFHASRSTLITESVGTGLNRALYATYLSYLDPARFSYSVPVYKDERGAFSEILKTPEHGQFSFFTAKPGVTRGGHYHHSKNEKFVVLQGKALFKFENIITGEIYETVKTSAETEVVETVPGWAHNIKNIGEDDLIVMLWANEIFDRDKPDTFSWSM</sequence>
<keyword evidence="4" id="KW-1185">Reference proteome</keyword>
<dbReference type="Gene3D" id="2.60.120.10">
    <property type="entry name" value="Jelly Rolls"/>
    <property type="match status" value="1"/>
</dbReference>
<dbReference type="CDD" id="cd07007">
    <property type="entry name" value="cupin_CapF-like_C"/>
    <property type="match status" value="1"/>
</dbReference>
<dbReference type="KEGG" id="pgz:C2E15_13435"/>
<reference evidence="3 4" key="1">
    <citation type="submission" date="2018-01" db="EMBL/GenBank/DDBJ databases">
        <title>Complete and assembled Genome of Pantoea gaviniae DSM22758T.</title>
        <authorList>
            <person name="Stevens M.J.A."/>
            <person name="Zurfluh K."/>
            <person name="Stephan R."/>
        </authorList>
    </citation>
    <scope>NUCLEOTIDE SEQUENCE [LARGE SCALE GENOMIC DNA]</scope>
    <source>
        <strain evidence="3 4">DSM 22758</strain>
    </source>
</reference>
<dbReference type="PANTHER" id="PTHR43245">
    <property type="entry name" value="BIFUNCTIONAL POLYMYXIN RESISTANCE PROTEIN ARNA"/>
    <property type="match status" value="1"/>
</dbReference>
<dbReference type="InterPro" id="IPR011051">
    <property type="entry name" value="RmlC_Cupin_sf"/>
</dbReference>